<name>A0A5C7ENV6_9PROT</name>
<keyword evidence="3 8" id="KW-0489">Methyltransferase</keyword>
<evidence type="ECO:0000313" key="9">
    <source>
        <dbReference type="Proteomes" id="UP000321201"/>
    </source>
</evidence>
<comment type="similarity">
    <text evidence="1">Belongs to the N(4)/N(6)-methyltransferase family.</text>
</comment>
<dbReference type="InterPro" id="IPR002052">
    <property type="entry name" value="DNA_methylase_N6_adenine_CS"/>
</dbReference>
<dbReference type="PROSITE" id="PS00092">
    <property type="entry name" value="N6_MTASE"/>
    <property type="match status" value="1"/>
</dbReference>
<keyword evidence="9" id="KW-1185">Reference proteome</keyword>
<dbReference type="InterPro" id="IPR002295">
    <property type="entry name" value="N4/N6-MTase_EcoPI_Mod-like"/>
</dbReference>
<dbReference type="Proteomes" id="UP000321201">
    <property type="component" value="Unassembled WGS sequence"/>
</dbReference>
<evidence type="ECO:0000313" key="8">
    <source>
        <dbReference type="EMBL" id="TXF12944.1"/>
    </source>
</evidence>
<comment type="caution">
    <text evidence="8">The sequence shown here is derived from an EMBL/GenBank/DDBJ whole genome shotgun (WGS) entry which is preliminary data.</text>
</comment>
<dbReference type="InterPro" id="IPR002941">
    <property type="entry name" value="DNA_methylase_N4/N6"/>
</dbReference>
<keyword evidence="5" id="KW-0949">S-adenosyl-L-methionine</keyword>
<dbReference type="PRINTS" id="PR00506">
    <property type="entry name" value="D21N6MTFRASE"/>
</dbReference>
<dbReference type="PIRSF" id="PIRSF015855">
    <property type="entry name" value="TypeIII_Mtase_mKpnI"/>
    <property type="match status" value="1"/>
</dbReference>
<evidence type="ECO:0000256" key="1">
    <source>
        <dbReference type="ARBA" id="ARBA00006594"/>
    </source>
</evidence>
<dbReference type="GO" id="GO:0003677">
    <property type="term" value="F:DNA binding"/>
    <property type="evidence" value="ECO:0007669"/>
    <property type="project" value="InterPro"/>
</dbReference>
<dbReference type="InterPro" id="IPR029063">
    <property type="entry name" value="SAM-dependent_MTases_sf"/>
</dbReference>
<evidence type="ECO:0000259" key="7">
    <source>
        <dbReference type="Pfam" id="PF01555"/>
    </source>
</evidence>
<dbReference type="OrthoDB" id="9816043at2"/>
<evidence type="ECO:0000256" key="4">
    <source>
        <dbReference type="ARBA" id="ARBA00022679"/>
    </source>
</evidence>
<gene>
    <name evidence="8" type="ORF">FR698_04480</name>
</gene>
<protein>
    <recommendedName>
        <fullName evidence="2">site-specific DNA-methyltransferase (adenine-specific)</fullName>
        <ecNumber evidence="2">2.1.1.72</ecNumber>
    </recommendedName>
</protein>
<dbReference type="EMBL" id="VPFL01000004">
    <property type="protein sequence ID" value="TXF12944.1"/>
    <property type="molecule type" value="Genomic_DNA"/>
</dbReference>
<evidence type="ECO:0000256" key="2">
    <source>
        <dbReference type="ARBA" id="ARBA00011900"/>
    </source>
</evidence>
<accession>A0A5C7ENV6</accession>
<evidence type="ECO:0000256" key="3">
    <source>
        <dbReference type="ARBA" id="ARBA00022603"/>
    </source>
</evidence>
<dbReference type="Pfam" id="PF01555">
    <property type="entry name" value="N6_N4_Mtase"/>
    <property type="match status" value="1"/>
</dbReference>
<dbReference type="GO" id="GO:0008170">
    <property type="term" value="F:N-methyltransferase activity"/>
    <property type="evidence" value="ECO:0007669"/>
    <property type="project" value="InterPro"/>
</dbReference>
<reference evidence="8 9" key="1">
    <citation type="submission" date="2019-08" db="EMBL/GenBank/DDBJ databases">
        <title>Pelomicrobium methylotrophicum gen. nov., sp. nov. a moderately thermophilic, facultatively anaerobic, lithoautotrophic and methylotrophic bacterium isolated from a terrestrial mud volcano.</title>
        <authorList>
            <person name="Slobodkina G.B."/>
            <person name="Merkel A.Y."/>
            <person name="Slobodkin A.I."/>
        </authorList>
    </citation>
    <scope>NUCLEOTIDE SEQUENCE [LARGE SCALE GENOMIC DNA]</scope>
    <source>
        <strain evidence="8 9">SM250</strain>
    </source>
</reference>
<dbReference type="EC" id="2.1.1.72" evidence="2"/>
<dbReference type="SUPFAM" id="SSF53335">
    <property type="entry name" value="S-adenosyl-L-methionine-dependent methyltransferases"/>
    <property type="match status" value="1"/>
</dbReference>
<organism evidence="8 9">
    <name type="scientific">Pelomicrobium methylotrophicum</name>
    <dbReference type="NCBI Taxonomy" id="2602750"/>
    <lineage>
        <taxon>Bacteria</taxon>
        <taxon>Pseudomonadati</taxon>
        <taxon>Pseudomonadota</taxon>
        <taxon>Hydrogenophilia</taxon>
        <taxon>Hydrogenophilia incertae sedis</taxon>
        <taxon>Pelomicrobium</taxon>
    </lineage>
</organism>
<proteinExistence type="inferred from homology"/>
<evidence type="ECO:0000256" key="5">
    <source>
        <dbReference type="ARBA" id="ARBA00022691"/>
    </source>
</evidence>
<dbReference type="InParanoid" id="A0A5C7ENV6"/>
<comment type="catalytic activity">
    <reaction evidence="6">
        <text>a 2'-deoxyadenosine in DNA + S-adenosyl-L-methionine = an N(6)-methyl-2'-deoxyadenosine in DNA + S-adenosyl-L-homocysteine + H(+)</text>
        <dbReference type="Rhea" id="RHEA:15197"/>
        <dbReference type="Rhea" id="RHEA-COMP:12418"/>
        <dbReference type="Rhea" id="RHEA-COMP:12419"/>
        <dbReference type="ChEBI" id="CHEBI:15378"/>
        <dbReference type="ChEBI" id="CHEBI:57856"/>
        <dbReference type="ChEBI" id="CHEBI:59789"/>
        <dbReference type="ChEBI" id="CHEBI:90615"/>
        <dbReference type="ChEBI" id="CHEBI:90616"/>
        <dbReference type="EC" id="2.1.1.72"/>
    </reaction>
</comment>
<evidence type="ECO:0000256" key="6">
    <source>
        <dbReference type="ARBA" id="ARBA00047942"/>
    </source>
</evidence>
<feature type="domain" description="DNA methylase N-4/N-6" evidence="7">
    <location>
        <begin position="115"/>
        <end position="431"/>
    </location>
</feature>
<dbReference type="GO" id="GO:0032259">
    <property type="term" value="P:methylation"/>
    <property type="evidence" value="ECO:0007669"/>
    <property type="project" value="UniProtKB-KW"/>
</dbReference>
<keyword evidence="4 8" id="KW-0808">Transferase</keyword>
<dbReference type="AlphaFoldDB" id="A0A5C7ENV6"/>
<dbReference type="GO" id="GO:0009007">
    <property type="term" value="F:site-specific DNA-methyltransferase (adenine-specific) activity"/>
    <property type="evidence" value="ECO:0007669"/>
    <property type="project" value="UniProtKB-EC"/>
</dbReference>
<sequence>MPEPEKLDLRSHDIAADKRAELLRLFPEIRTEGGKLDFEKLRLALGEAVDMGRERFGLTWPGKAECFKAIQTPSLGTLRPAPEESVNFDTTENLIIEGDNLEVLKLLQKSYLGKVKMIYIDPPYNTGNDFIYPDDYSESLRTYLEYTGQVDAEGKRFSTNTDTDGRFHSKWLNMMYPRLYLARNLLREDGVIFVSIDDTELANLMLIMNDIFGEENQLAIIAWEKRFTRSNNAKLFAKVKDSIVAYRKSEAVQKLREARTEKSDEIYSNPDNDPRGPWTSVSFVNPATKEERPNLVYEITNPFTGKRVIHPTNAWKQEKEKAEQYARENRFYWGKNGTYEYPRLKKFLYEVQDGVVPVDLWAHEATGTTDEGSKTLDDILGKDIFDNPKPTRLIHRMLGIVTKGGTEPEIILDFFAGSGTTAHAVLELNKQDGGNRKFILVQLPEPVDPESPAGKAGFKTIADICKERVRRVIQKLNDEDAGKLDLEGQKQDRGFRVFKLAESNFKVWDATAPKDAESLAQQLELHVDHIREGRSEQDILFEILLKSGFALTTPVETRALAGKRVYRIADGAMLICLERALTLEAIRAMAAEKPARVVCLDAGFAGNDQLKANAVQTFKTAGVASFKTV</sequence>
<dbReference type="Gene3D" id="3.40.50.150">
    <property type="entry name" value="Vaccinia Virus protein VP39"/>
    <property type="match status" value="1"/>
</dbReference>